<protein>
    <submittedName>
        <fullName evidence="6">C-type cytochrome</fullName>
    </submittedName>
</protein>
<organism evidence="6 7">
    <name type="scientific">Negadavirga shengliensis</name>
    <dbReference type="NCBI Taxonomy" id="1389218"/>
    <lineage>
        <taxon>Bacteria</taxon>
        <taxon>Pseudomonadati</taxon>
        <taxon>Bacteroidota</taxon>
        <taxon>Cytophagia</taxon>
        <taxon>Cytophagales</taxon>
        <taxon>Cyclobacteriaceae</taxon>
        <taxon>Negadavirga</taxon>
    </lineage>
</organism>
<comment type="caution">
    <text evidence="6">The sequence shown here is derived from an EMBL/GenBank/DDBJ whole genome shotgun (WGS) entry which is preliminary data.</text>
</comment>
<dbReference type="PANTHER" id="PTHR35008">
    <property type="entry name" value="BLL4482 PROTEIN-RELATED"/>
    <property type="match status" value="1"/>
</dbReference>
<evidence type="ECO:0000256" key="4">
    <source>
        <dbReference type="PROSITE-ProRule" id="PRU00433"/>
    </source>
</evidence>
<dbReference type="SUPFAM" id="SSF46626">
    <property type="entry name" value="Cytochrome c"/>
    <property type="match status" value="2"/>
</dbReference>
<dbReference type="RefSeq" id="WP_377069059.1">
    <property type="nucleotide sequence ID" value="NZ_JBHSJJ010000023.1"/>
</dbReference>
<sequence>MRYQEENFMQAVKRLTLLVQTLIGCVVGGTALIMAVEFGLFSLGPSRDTISTVNAGGPGLHEGSALWQAPDTSSIPHTEEGKLIRYGRELIAHTSRYLGPRGAVKPLSNGMNCQNCHLKAGTVPFGNNYGKVAATYPKLRNRSGTVEGFEKRINDCIERSLNGEKLDPDSREMQAMIAYLKWVGKEVKTDDSLTGFGLKELEPLNRPADPVKGKLAYNLYCSRCHGNNGEGQLAEDNLEWLYPPLHGDQSYNIGAGLYRLSRFAAFIKANMPLGVTFENPFLSDEEAWDIAAYVNSMPRPSMDLSMDWPDISKKPVDHPFGPYADAFTEEQHKYGPFDPIKENQP</sequence>
<reference evidence="7" key="1">
    <citation type="journal article" date="2019" name="Int. J. Syst. Evol. Microbiol.">
        <title>The Global Catalogue of Microorganisms (GCM) 10K type strain sequencing project: providing services to taxonomists for standard genome sequencing and annotation.</title>
        <authorList>
            <consortium name="The Broad Institute Genomics Platform"/>
            <consortium name="The Broad Institute Genome Sequencing Center for Infectious Disease"/>
            <person name="Wu L."/>
            <person name="Ma J."/>
        </authorList>
    </citation>
    <scope>NUCLEOTIDE SEQUENCE [LARGE SCALE GENOMIC DNA]</scope>
    <source>
        <strain evidence="7">CGMCC 4.7466</strain>
    </source>
</reference>
<dbReference type="InterPro" id="IPR009056">
    <property type="entry name" value="Cyt_c-like_dom"/>
</dbReference>
<feature type="domain" description="Cytochrome c" evidence="5">
    <location>
        <begin position="208"/>
        <end position="298"/>
    </location>
</feature>
<gene>
    <name evidence="6" type="ORF">ACFPFU_24210</name>
</gene>
<dbReference type="Proteomes" id="UP001595818">
    <property type="component" value="Unassembled WGS sequence"/>
</dbReference>
<dbReference type="PANTHER" id="PTHR35008:SF4">
    <property type="entry name" value="BLL4482 PROTEIN"/>
    <property type="match status" value="1"/>
</dbReference>
<dbReference type="InterPro" id="IPR036909">
    <property type="entry name" value="Cyt_c-like_dom_sf"/>
</dbReference>
<evidence type="ECO:0000256" key="3">
    <source>
        <dbReference type="ARBA" id="ARBA00023004"/>
    </source>
</evidence>
<evidence type="ECO:0000313" key="7">
    <source>
        <dbReference type="Proteomes" id="UP001595818"/>
    </source>
</evidence>
<keyword evidence="3 4" id="KW-0408">Iron</keyword>
<dbReference type="Pfam" id="PF21342">
    <property type="entry name" value="SoxA-TsdA_cyt-c"/>
    <property type="match status" value="1"/>
</dbReference>
<dbReference type="EMBL" id="JBHSJJ010000023">
    <property type="protein sequence ID" value="MFC4874830.1"/>
    <property type="molecule type" value="Genomic_DNA"/>
</dbReference>
<dbReference type="Gene3D" id="1.10.760.10">
    <property type="entry name" value="Cytochrome c-like domain"/>
    <property type="match status" value="2"/>
</dbReference>
<dbReference type="PROSITE" id="PS51007">
    <property type="entry name" value="CYTC"/>
    <property type="match status" value="1"/>
</dbReference>
<accession>A0ABV9T7U8</accession>
<evidence type="ECO:0000313" key="6">
    <source>
        <dbReference type="EMBL" id="MFC4874830.1"/>
    </source>
</evidence>
<proteinExistence type="predicted"/>
<keyword evidence="7" id="KW-1185">Reference proteome</keyword>
<name>A0ABV9T7U8_9BACT</name>
<dbReference type="PROSITE" id="PS51257">
    <property type="entry name" value="PROKAR_LIPOPROTEIN"/>
    <property type="match status" value="1"/>
</dbReference>
<evidence type="ECO:0000256" key="1">
    <source>
        <dbReference type="ARBA" id="ARBA00022617"/>
    </source>
</evidence>
<evidence type="ECO:0000259" key="5">
    <source>
        <dbReference type="PROSITE" id="PS51007"/>
    </source>
</evidence>
<evidence type="ECO:0000256" key="2">
    <source>
        <dbReference type="ARBA" id="ARBA00022723"/>
    </source>
</evidence>
<dbReference type="Pfam" id="PF13442">
    <property type="entry name" value="Cytochrome_CBB3"/>
    <property type="match status" value="1"/>
</dbReference>
<dbReference type="InterPro" id="IPR051459">
    <property type="entry name" value="Cytochrome_c-type_DH"/>
</dbReference>
<keyword evidence="1 4" id="KW-0349">Heme</keyword>
<keyword evidence="2 4" id="KW-0479">Metal-binding</keyword>